<dbReference type="AlphaFoldDB" id="A0A239VT09"/>
<dbReference type="KEGG" id="dco:SAMEA4475696_2239"/>
<name>A0A239VT09_9MICO</name>
<evidence type="ECO:0000313" key="2">
    <source>
        <dbReference type="EMBL" id="SNV25387.1"/>
    </source>
</evidence>
<reference evidence="2 3" key="1">
    <citation type="submission" date="2017-06" db="EMBL/GenBank/DDBJ databases">
        <authorList>
            <consortium name="Pathogen Informatics"/>
        </authorList>
    </citation>
    <scope>NUCLEOTIDE SEQUENCE [LARGE SCALE GENOMIC DNA]</scope>
    <source>
        <strain evidence="2 3">NCTC13039</strain>
    </source>
</reference>
<dbReference type="STRING" id="1121387.GCA_000429885_00606"/>
<gene>
    <name evidence="2" type="ORF">SAMEA4475696_02239</name>
</gene>
<dbReference type="GeneID" id="63460404"/>
<dbReference type="OrthoDB" id="3232569at2"/>
<sequence>MTTWHITSNTSRTIDDGRRRNLVINTGGGSITITGGTPGSTAILIEIANVRGPELTIIDDATTVNIGHLRNGTDWKQTIKDWVGVRGDVSVDLNITVPPGTDTSVRSLRAHTKISGLTGRLRVRGGTGSVRLDSLSGTIDIITATADIEGKRISGDIKTKTASGNLTLDSSAPASVRANTVSGLSDLCLTGRSLITINSGAGDVRMRLPQHQGYDLTAHSKTGHVMADGSTMINPLSEKRGGHRYDGDRSLAAKVKTVSGNIVLTRGETPHHSTPGVIITGGQQHRGPIQDTLPGDRKNN</sequence>
<dbReference type="Proteomes" id="UP000242637">
    <property type="component" value="Chromosome 1"/>
</dbReference>
<organism evidence="2 3">
    <name type="scientific">Dermatophilus congolensis</name>
    <dbReference type="NCBI Taxonomy" id="1863"/>
    <lineage>
        <taxon>Bacteria</taxon>
        <taxon>Bacillati</taxon>
        <taxon>Actinomycetota</taxon>
        <taxon>Actinomycetes</taxon>
        <taxon>Micrococcales</taxon>
        <taxon>Dermatophilaceae</taxon>
        <taxon>Dermatophilus</taxon>
    </lineage>
</organism>
<accession>A0A239VT09</accession>
<dbReference type="RefSeq" id="WP_154657584.1">
    <property type="nucleotide sequence ID" value="NZ_JAAFNI010000001.1"/>
</dbReference>
<protein>
    <submittedName>
        <fullName evidence="2">Uncharacterized protein</fullName>
    </submittedName>
</protein>
<dbReference type="EMBL" id="LT906453">
    <property type="protein sequence ID" value="SNV25387.1"/>
    <property type="molecule type" value="Genomic_DNA"/>
</dbReference>
<feature type="region of interest" description="Disordered" evidence="1">
    <location>
        <begin position="265"/>
        <end position="300"/>
    </location>
</feature>
<keyword evidence="3" id="KW-1185">Reference proteome</keyword>
<proteinExistence type="predicted"/>
<evidence type="ECO:0000256" key="1">
    <source>
        <dbReference type="SAM" id="MobiDB-lite"/>
    </source>
</evidence>
<evidence type="ECO:0000313" key="3">
    <source>
        <dbReference type="Proteomes" id="UP000242637"/>
    </source>
</evidence>